<dbReference type="InterPro" id="IPR029063">
    <property type="entry name" value="SAM-dependent_MTases_sf"/>
</dbReference>
<keyword evidence="4" id="KW-1185">Reference proteome</keyword>
<gene>
    <name evidence="3" type="primary">rsmD</name>
    <name evidence="3" type="ORF">OWO01_12285</name>
</gene>
<keyword evidence="1 3" id="KW-0489">Methyltransferase</keyword>
<dbReference type="PIRSF" id="PIRSF004553">
    <property type="entry name" value="CHP00095"/>
    <property type="match status" value="1"/>
</dbReference>
<name>A0A9J6REL4_9BACI</name>
<reference evidence="3" key="1">
    <citation type="submission" date="2022-11" db="EMBL/GenBank/DDBJ databases">
        <title>WGS of Natronobacillus azotifigens 24KS-1, an anaerobic diazotrophic haloalkaliphile from soda-rich habitats.</title>
        <authorList>
            <person name="Sorokin D.Y."/>
            <person name="Merkel A.Y."/>
        </authorList>
    </citation>
    <scope>NUCLEOTIDE SEQUENCE</scope>
    <source>
        <strain evidence="3">24KS-1</strain>
    </source>
</reference>
<dbReference type="NCBIfam" id="TIGR00095">
    <property type="entry name" value="16S rRNA (guanine(966)-N(2))-methyltransferase RsmD"/>
    <property type="match status" value="1"/>
</dbReference>
<evidence type="ECO:0000256" key="2">
    <source>
        <dbReference type="ARBA" id="ARBA00022679"/>
    </source>
</evidence>
<proteinExistence type="predicted"/>
<dbReference type="PANTHER" id="PTHR43542">
    <property type="entry name" value="METHYLTRANSFERASE"/>
    <property type="match status" value="1"/>
</dbReference>
<dbReference type="CDD" id="cd02440">
    <property type="entry name" value="AdoMet_MTases"/>
    <property type="match status" value="1"/>
</dbReference>
<dbReference type="RefSeq" id="WP_268780755.1">
    <property type="nucleotide sequence ID" value="NZ_JAPRAT010000025.1"/>
</dbReference>
<sequence>MRVIAGTYKGHPLQTVSNKLTRPTTDKVKESLFNIIGPFFEGGICLDLFAGSGGLGIEALSRGMDHVVFVDQQKQAIQVIHSNLQALKLEGKAEVYRNDAFRAIKATSKRALEFDLIILDPPYQKISYESLLTSLAENNVTHLDTIIVCEHDTKQSLPKEHASFIQMKTDNYGGTTAISLYKRKEEIYE</sequence>
<comment type="caution">
    <text evidence="3">The sequence shown here is derived from an EMBL/GenBank/DDBJ whole genome shotgun (WGS) entry which is preliminary data.</text>
</comment>
<dbReference type="Gene3D" id="3.40.50.150">
    <property type="entry name" value="Vaccinia Virus protein VP39"/>
    <property type="match status" value="1"/>
</dbReference>
<evidence type="ECO:0000256" key="1">
    <source>
        <dbReference type="ARBA" id="ARBA00022603"/>
    </source>
</evidence>
<dbReference type="Proteomes" id="UP001084197">
    <property type="component" value="Unassembled WGS sequence"/>
</dbReference>
<dbReference type="AlphaFoldDB" id="A0A9J6REL4"/>
<protein>
    <submittedName>
        <fullName evidence="3">16S rRNA (Guanine(966)-N(2))-methyltransferase RsmD</fullName>
        <ecNumber evidence="3">2.1.1.171</ecNumber>
    </submittedName>
</protein>
<organism evidence="3 4">
    <name type="scientific">Natronobacillus azotifigens</name>
    <dbReference type="NCBI Taxonomy" id="472978"/>
    <lineage>
        <taxon>Bacteria</taxon>
        <taxon>Bacillati</taxon>
        <taxon>Bacillota</taxon>
        <taxon>Bacilli</taxon>
        <taxon>Bacillales</taxon>
        <taxon>Bacillaceae</taxon>
        <taxon>Natronobacillus</taxon>
    </lineage>
</organism>
<dbReference type="InterPro" id="IPR002052">
    <property type="entry name" value="DNA_methylase_N6_adenine_CS"/>
</dbReference>
<dbReference type="PROSITE" id="PS00092">
    <property type="entry name" value="N6_MTASE"/>
    <property type="match status" value="1"/>
</dbReference>
<dbReference type="PANTHER" id="PTHR43542:SF1">
    <property type="entry name" value="METHYLTRANSFERASE"/>
    <property type="match status" value="1"/>
</dbReference>
<keyword evidence="2 3" id="KW-0808">Transferase</keyword>
<dbReference type="SUPFAM" id="SSF53335">
    <property type="entry name" value="S-adenosyl-L-methionine-dependent methyltransferases"/>
    <property type="match status" value="1"/>
</dbReference>
<dbReference type="EC" id="2.1.1.171" evidence="3"/>
<evidence type="ECO:0000313" key="3">
    <source>
        <dbReference type="EMBL" id="MCZ0703991.1"/>
    </source>
</evidence>
<dbReference type="EMBL" id="JAPRAT010000025">
    <property type="protein sequence ID" value="MCZ0703991.1"/>
    <property type="molecule type" value="Genomic_DNA"/>
</dbReference>
<dbReference type="Pfam" id="PF03602">
    <property type="entry name" value="Cons_hypoth95"/>
    <property type="match status" value="1"/>
</dbReference>
<dbReference type="GO" id="GO:0003676">
    <property type="term" value="F:nucleic acid binding"/>
    <property type="evidence" value="ECO:0007669"/>
    <property type="project" value="InterPro"/>
</dbReference>
<evidence type="ECO:0000313" key="4">
    <source>
        <dbReference type="Proteomes" id="UP001084197"/>
    </source>
</evidence>
<dbReference type="InterPro" id="IPR004398">
    <property type="entry name" value="RNA_MeTrfase_RsmD"/>
</dbReference>
<accession>A0A9J6REL4</accession>
<dbReference type="GO" id="GO:0052913">
    <property type="term" value="F:16S rRNA (guanine(966)-N(2))-methyltransferase activity"/>
    <property type="evidence" value="ECO:0007669"/>
    <property type="project" value="UniProtKB-EC"/>
</dbReference>